<feature type="compositionally biased region" description="Basic residues" evidence="2">
    <location>
        <begin position="89"/>
        <end position="104"/>
    </location>
</feature>
<evidence type="ECO:0000313" key="5">
    <source>
        <dbReference type="EMBL" id="CDR41129.1"/>
    </source>
</evidence>
<dbReference type="InterPro" id="IPR006767">
    <property type="entry name" value="Cwf19-like_C_dom-2"/>
</dbReference>
<dbReference type="InterPro" id="IPR006768">
    <property type="entry name" value="Cwf19-like_C_dom-1"/>
</dbReference>
<sequence length="482" mass="55865">MSDSKDQDLHRGDRDRQSSKHSSGSQRSHHSHPRSSHRSGEERHRSRHSHRSDRDKGDDHRSQSDRHSGIHRGISTEHRRDRDRDHYHHSSSHRHRERSPHRASQHSPESNGRVTQTQLNELQAKVLKARLKKDPVLSELEKKYAELQRKHQQENSETYHNDRATLTGISKKAFAVEGTKNEDEMTAEELLREENVSGNMNRSAVDSIIKDKRFSDDLDYQDDNSSRLAKHVQKGAVDLRKMETHEAKKLSDALDRCQLCIENDNICADMLSMAKNVYLTLPPSPEIAKYSAMIVPINHVKNTLYCDEDEWEEIRNYMISLSRFYYEKLNKAVVFYETSIYKYNHAAIVAVPIPMSLSSTIQGYFKESIISQTSDFEQQHKSIVDTLAKSEVMGRDSFKHLIAKEAPFFHVWFTLNGGLGHVVEDVSSWPKGDLFAREVLGGLLKVDPLTIRKQGRWEKDDPRVTEMSMIYKDYDWAEQMYN</sequence>
<name>A0A061AU93_CYBFA</name>
<dbReference type="VEuPathDB" id="FungiDB:BON22_3121"/>
<feature type="domain" description="Cwf19-like protein C-terminal" evidence="3">
    <location>
        <begin position="378"/>
        <end position="476"/>
    </location>
</feature>
<evidence type="ECO:0000259" key="3">
    <source>
        <dbReference type="Pfam" id="PF04676"/>
    </source>
</evidence>
<dbReference type="AlphaFoldDB" id="A0A061AU93"/>
<feature type="compositionally biased region" description="Polar residues" evidence="2">
    <location>
        <begin position="105"/>
        <end position="115"/>
    </location>
</feature>
<feature type="compositionally biased region" description="Basic residues" evidence="2">
    <location>
        <begin position="27"/>
        <end position="37"/>
    </location>
</feature>
<dbReference type="PANTHER" id="PTHR12072">
    <property type="entry name" value="CWF19, CELL CYCLE CONTROL PROTEIN"/>
    <property type="match status" value="1"/>
</dbReference>
<dbReference type="PANTHER" id="PTHR12072:SF5">
    <property type="entry name" value="CWF19-LIKE PROTEIN 2"/>
    <property type="match status" value="1"/>
</dbReference>
<feature type="region of interest" description="Disordered" evidence="2">
    <location>
        <begin position="1"/>
        <end position="115"/>
    </location>
</feature>
<evidence type="ECO:0000256" key="2">
    <source>
        <dbReference type="SAM" id="MobiDB-lite"/>
    </source>
</evidence>
<feature type="compositionally biased region" description="Basic and acidic residues" evidence="2">
    <location>
        <begin position="1"/>
        <end position="18"/>
    </location>
</feature>
<dbReference type="Pfam" id="PF04677">
    <property type="entry name" value="CwfJ_C_1"/>
    <property type="match status" value="1"/>
</dbReference>
<reference evidence="5" key="1">
    <citation type="journal article" date="2014" name="Genome Announc.">
        <title>Genome sequence of the yeast Cyberlindnera fabianii (Hansenula fabianii).</title>
        <authorList>
            <person name="Freel K.C."/>
            <person name="Sarilar V."/>
            <person name="Neuveglise C."/>
            <person name="Devillers H."/>
            <person name="Friedrich A."/>
            <person name="Schacherer J."/>
        </authorList>
    </citation>
    <scope>NUCLEOTIDE SEQUENCE</scope>
    <source>
        <strain evidence="5">YJS4271</strain>
    </source>
</reference>
<evidence type="ECO:0000256" key="1">
    <source>
        <dbReference type="ARBA" id="ARBA00006795"/>
    </source>
</evidence>
<dbReference type="OrthoDB" id="2113965at2759"/>
<feature type="domain" description="Cwf19-like C-terminal" evidence="4">
    <location>
        <begin position="246"/>
        <end position="366"/>
    </location>
</feature>
<dbReference type="PhylomeDB" id="A0A061AU93"/>
<evidence type="ECO:0000259" key="4">
    <source>
        <dbReference type="Pfam" id="PF04677"/>
    </source>
</evidence>
<organism evidence="5">
    <name type="scientific">Cyberlindnera fabianii</name>
    <name type="common">Yeast</name>
    <name type="synonym">Hansenula fabianii</name>
    <dbReference type="NCBI Taxonomy" id="36022"/>
    <lineage>
        <taxon>Eukaryota</taxon>
        <taxon>Fungi</taxon>
        <taxon>Dikarya</taxon>
        <taxon>Ascomycota</taxon>
        <taxon>Saccharomycotina</taxon>
        <taxon>Saccharomycetes</taxon>
        <taxon>Phaffomycetales</taxon>
        <taxon>Phaffomycetaceae</taxon>
        <taxon>Cyberlindnera</taxon>
    </lineage>
</organism>
<gene>
    <name evidence="5" type="ORF">CYFA0S_06e02278g</name>
</gene>
<comment type="similarity">
    <text evidence="1">Belongs to the CWF19 family.</text>
</comment>
<dbReference type="Pfam" id="PF04676">
    <property type="entry name" value="CwfJ_C_2"/>
    <property type="match status" value="1"/>
</dbReference>
<protein>
    <submittedName>
        <fullName evidence="5">CYFA0S06e02278g1_1</fullName>
    </submittedName>
</protein>
<dbReference type="GO" id="GO:0000398">
    <property type="term" value="P:mRNA splicing, via spliceosome"/>
    <property type="evidence" value="ECO:0007669"/>
    <property type="project" value="TreeGrafter"/>
</dbReference>
<proteinExistence type="inferred from homology"/>
<accession>A0A061AU93</accession>
<dbReference type="EMBL" id="LK052891">
    <property type="protein sequence ID" value="CDR41129.1"/>
    <property type="molecule type" value="Genomic_DNA"/>
</dbReference>
<dbReference type="GO" id="GO:0071014">
    <property type="term" value="C:post-mRNA release spliceosomal complex"/>
    <property type="evidence" value="ECO:0007669"/>
    <property type="project" value="TreeGrafter"/>
</dbReference>
<feature type="compositionally biased region" description="Basic and acidic residues" evidence="2">
    <location>
        <begin position="52"/>
        <end position="88"/>
    </location>
</feature>
<dbReference type="InterPro" id="IPR040194">
    <property type="entry name" value="Cwf19-like"/>
</dbReference>